<evidence type="ECO:0000256" key="1">
    <source>
        <dbReference type="SAM" id="MobiDB-lite"/>
    </source>
</evidence>
<gene>
    <name evidence="2" type="ORF">rCG_37861</name>
</gene>
<reference evidence="3" key="1">
    <citation type="submission" date="2005-09" db="EMBL/GenBank/DDBJ databases">
        <authorList>
            <person name="Mural R.J."/>
            <person name="Li P.W."/>
            <person name="Adams M.D."/>
            <person name="Amanatides P.G."/>
            <person name="Baden-Tillson H."/>
            <person name="Barnstead M."/>
            <person name="Chin S.H."/>
            <person name="Dew I."/>
            <person name="Evans C.A."/>
            <person name="Ferriera S."/>
            <person name="Flanigan M."/>
            <person name="Fosler C."/>
            <person name="Glodek A."/>
            <person name="Gu Z."/>
            <person name="Holt R.A."/>
            <person name="Jennings D."/>
            <person name="Kraft C.L."/>
            <person name="Lu F."/>
            <person name="Nguyen T."/>
            <person name="Nusskern D.R."/>
            <person name="Pfannkoch C.M."/>
            <person name="Sitter C."/>
            <person name="Sutton G.G."/>
            <person name="Venter J.C."/>
            <person name="Wang Z."/>
            <person name="Woodage T."/>
            <person name="Zheng X.H."/>
            <person name="Zhong F."/>
        </authorList>
    </citation>
    <scope>NUCLEOTIDE SEQUENCE [LARGE SCALE GENOMIC DNA]</scope>
    <source>
        <strain>BN</strain>
        <strain evidence="3">Sprague-Dawley</strain>
    </source>
</reference>
<dbReference type="EMBL" id="CH474022">
    <property type="protein sequence ID" value="EDL99575.1"/>
    <property type="molecule type" value="Genomic_DNA"/>
</dbReference>
<feature type="region of interest" description="Disordered" evidence="1">
    <location>
        <begin position="13"/>
        <end position="39"/>
    </location>
</feature>
<name>A6K605_RAT</name>
<sequence length="39" mass="4259">MSVFCQLHDFPVGQGLSSPPQETDVDPHKAHRGVFSHIG</sequence>
<dbReference type="Proteomes" id="UP000234681">
    <property type="component" value="Chromosome 14"/>
</dbReference>
<organism evidence="2 3">
    <name type="scientific">Rattus norvegicus</name>
    <name type="common">Rat</name>
    <dbReference type="NCBI Taxonomy" id="10116"/>
    <lineage>
        <taxon>Eukaryota</taxon>
        <taxon>Metazoa</taxon>
        <taxon>Chordata</taxon>
        <taxon>Craniata</taxon>
        <taxon>Vertebrata</taxon>
        <taxon>Euteleostomi</taxon>
        <taxon>Mammalia</taxon>
        <taxon>Eutheria</taxon>
        <taxon>Euarchontoglires</taxon>
        <taxon>Glires</taxon>
        <taxon>Rodentia</taxon>
        <taxon>Myomorpha</taxon>
        <taxon>Muroidea</taxon>
        <taxon>Muridae</taxon>
        <taxon>Murinae</taxon>
        <taxon>Rattus</taxon>
    </lineage>
</organism>
<proteinExistence type="predicted"/>
<dbReference type="AlphaFoldDB" id="A6K605"/>
<feature type="compositionally biased region" description="Basic residues" evidence="1">
    <location>
        <begin position="29"/>
        <end position="39"/>
    </location>
</feature>
<evidence type="ECO:0000313" key="2">
    <source>
        <dbReference type="EMBL" id="EDL99575.1"/>
    </source>
</evidence>
<protein>
    <submittedName>
        <fullName evidence="2">RCG37861</fullName>
    </submittedName>
</protein>
<evidence type="ECO:0000313" key="3">
    <source>
        <dbReference type="Proteomes" id="UP000234681"/>
    </source>
</evidence>
<accession>A6K605</accession>